<dbReference type="AlphaFoldDB" id="A0A248JWG0"/>
<keyword evidence="3" id="KW-0804">Transcription</keyword>
<dbReference type="Gene3D" id="1.10.10.10">
    <property type="entry name" value="Winged helix-like DNA-binding domain superfamily/Winged helix DNA-binding domain"/>
    <property type="match status" value="1"/>
</dbReference>
<dbReference type="KEGG" id="nao:Y958_16065"/>
<dbReference type="SMART" id="SM00895">
    <property type="entry name" value="FCD"/>
    <property type="match status" value="1"/>
</dbReference>
<keyword evidence="2" id="KW-0238">DNA-binding</keyword>
<dbReference type="InterPro" id="IPR008920">
    <property type="entry name" value="TF_FadR/GntR_C"/>
</dbReference>
<dbReference type="PANTHER" id="PTHR43537:SF44">
    <property type="entry name" value="GNTR FAMILY REGULATORY PROTEIN"/>
    <property type="match status" value="1"/>
</dbReference>
<dbReference type="Gene3D" id="1.20.120.530">
    <property type="entry name" value="GntR ligand-binding domain-like"/>
    <property type="match status" value="1"/>
</dbReference>
<reference evidence="5 6" key="1">
    <citation type="submission" date="2017-06" db="EMBL/GenBank/DDBJ databases">
        <title>Complete genome sequence of Nitrospirillum amazonense strain CBAmC, an endophytic nitrogen-fixing and plant growth-promoting bacterium, isolated from sugarcane.</title>
        <authorList>
            <person name="Schwab S."/>
            <person name="dos Santos Teixeira K.R."/>
            <person name="Simoes Araujo J.L."/>
            <person name="Soares Vidal M."/>
            <person name="Borges de Freitas H.R."/>
            <person name="Rivello Crivelaro A.L."/>
            <person name="Bueno de Camargo Nunes A."/>
            <person name="dos Santos C.M."/>
            <person name="Palmeira da Silva Rosa D."/>
            <person name="da Silva Padilha D."/>
            <person name="da Silva E."/>
            <person name="Araujo Terra L."/>
            <person name="Soares Mendes V."/>
            <person name="Farinelli L."/>
            <person name="Magalhaes Cruz L."/>
            <person name="Baldani J.I."/>
        </authorList>
    </citation>
    <scope>NUCLEOTIDE SEQUENCE [LARGE SCALE GENOMIC DNA]</scope>
    <source>
        <strain evidence="5 6">CBAmC</strain>
    </source>
</reference>
<evidence type="ECO:0000259" key="4">
    <source>
        <dbReference type="PROSITE" id="PS50949"/>
    </source>
</evidence>
<dbReference type="PROSITE" id="PS50949">
    <property type="entry name" value="HTH_GNTR"/>
    <property type="match status" value="1"/>
</dbReference>
<dbReference type="PRINTS" id="PR00035">
    <property type="entry name" value="HTHGNTR"/>
</dbReference>
<evidence type="ECO:0000256" key="2">
    <source>
        <dbReference type="ARBA" id="ARBA00023125"/>
    </source>
</evidence>
<proteinExistence type="predicted"/>
<dbReference type="Pfam" id="PF07729">
    <property type="entry name" value="FCD"/>
    <property type="match status" value="1"/>
</dbReference>
<organism evidence="5 6">
    <name type="scientific">Nitrospirillum viridazoti CBAmc</name>
    <dbReference type="NCBI Taxonomy" id="1441467"/>
    <lineage>
        <taxon>Bacteria</taxon>
        <taxon>Pseudomonadati</taxon>
        <taxon>Pseudomonadota</taxon>
        <taxon>Alphaproteobacteria</taxon>
        <taxon>Rhodospirillales</taxon>
        <taxon>Azospirillaceae</taxon>
        <taxon>Nitrospirillum</taxon>
        <taxon>Nitrospirillum viridazoti</taxon>
    </lineage>
</organism>
<dbReference type="PANTHER" id="PTHR43537">
    <property type="entry name" value="TRANSCRIPTIONAL REGULATOR, GNTR FAMILY"/>
    <property type="match status" value="1"/>
</dbReference>
<feature type="domain" description="HTH gntR-type" evidence="4">
    <location>
        <begin position="13"/>
        <end position="81"/>
    </location>
</feature>
<dbReference type="Pfam" id="PF00392">
    <property type="entry name" value="GntR"/>
    <property type="match status" value="1"/>
</dbReference>
<dbReference type="Proteomes" id="UP000197153">
    <property type="component" value="Chromosome 2"/>
</dbReference>
<accession>A0A248JWG0</accession>
<dbReference type="EMBL" id="CP022111">
    <property type="protein sequence ID" value="ASG22458.1"/>
    <property type="molecule type" value="Genomic_DNA"/>
</dbReference>
<sequence>MTLSTWSSPERPLSHHEQIVRTLGMEILSGALPVGVNLPPEPDLLVRFQISRTVLREVMKTLAAKGLVVSKTRVGTKVQDPTHWNFFDADLLSWRVSLGLDDAMRRHLYEMRSAVEPRAAALAAKRRTPEQLADMRRAVARMAEPGHNRRSFAEADLAFHVAVSAASGNPMMRSLAAVIEAALLASFSLSSPVDETVLQQEVVNSHAAIADAIEAGDSAAAAHAMLAVIDSGFGRLDLPDPDAA</sequence>
<dbReference type="InterPro" id="IPR036390">
    <property type="entry name" value="WH_DNA-bd_sf"/>
</dbReference>
<dbReference type="SUPFAM" id="SSF48008">
    <property type="entry name" value="GntR ligand-binding domain-like"/>
    <property type="match status" value="1"/>
</dbReference>
<protein>
    <submittedName>
        <fullName evidence="5">GntR family transcriptional regulator</fullName>
    </submittedName>
</protein>
<dbReference type="InterPro" id="IPR011711">
    <property type="entry name" value="GntR_C"/>
</dbReference>
<dbReference type="RefSeq" id="WP_088873040.1">
    <property type="nucleotide sequence ID" value="NZ_CP022111.1"/>
</dbReference>
<dbReference type="InterPro" id="IPR000524">
    <property type="entry name" value="Tscrpt_reg_HTH_GntR"/>
</dbReference>
<evidence type="ECO:0000313" key="5">
    <source>
        <dbReference type="EMBL" id="ASG22458.1"/>
    </source>
</evidence>
<evidence type="ECO:0000256" key="1">
    <source>
        <dbReference type="ARBA" id="ARBA00023015"/>
    </source>
</evidence>
<keyword evidence="1" id="KW-0805">Transcription regulation</keyword>
<name>A0A248JWG0_9PROT</name>
<dbReference type="CDD" id="cd07377">
    <property type="entry name" value="WHTH_GntR"/>
    <property type="match status" value="1"/>
</dbReference>
<dbReference type="SMART" id="SM00345">
    <property type="entry name" value="HTH_GNTR"/>
    <property type="match status" value="1"/>
</dbReference>
<evidence type="ECO:0000313" key="6">
    <source>
        <dbReference type="Proteomes" id="UP000197153"/>
    </source>
</evidence>
<evidence type="ECO:0000256" key="3">
    <source>
        <dbReference type="ARBA" id="ARBA00023163"/>
    </source>
</evidence>
<dbReference type="SUPFAM" id="SSF46785">
    <property type="entry name" value="Winged helix' DNA-binding domain"/>
    <property type="match status" value="1"/>
</dbReference>
<dbReference type="GO" id="GO:0003700">
    <property type="term" value="F:DNA-binding transcription factor activity"/>
    <property type="evidence" value="ECO:0007669"/>
    <property type="project" value="InterPro"/>
</dbReference>
<gene>
    <name evidence="5" type="ORF">Y958_16065</name>
</gene>
<dbReference type="GO" id="GO:0003677">
    <property type="term" value="F:DNA binding"/>
    <property type="evidence" value="ECO:0007669"/>
    <property type="project" value="UniProtKB-KW"/>
</dbReference>
<dbReference type="InterPro" id="IPR036388">
    <property type="entry name" value="WH-like_DNA-bd_sf"/>
</dbReference>
<keyword evidence="6" id="KW-1185">Reference proteome</keyword>